<organism evidence="7 8">
    <name type="scientific">Sunxiuqinia dokdonensis</name>
    <dbReference type="NCBI Taxonomy" id="1409788"/>
    <lineage>
        <taxon>Bacteria</taxon>
        <taxon>Pseudomonadati</taxon>
        <taxon>Bacteroidota</taxon>
        <taxon>Bacteroidia</taxon>
        <taxon>Marinilabiliales</taxon>
        <taxon>Prolixibacteraceae</taxon>
        <taxon>Sunxiuqinia</taxon>
    </lineage>
</organism>
<protein>
    <recommendedName>
        <fullName evidence="6">O-antigen ligase-related domain-containing protein</fullName>
    </recommendedName>
</protein>
<feature type="transmembrane region" description="Helical" evidence="5">
    <location>
        <begin position="138"/>
        <end position="158"/>
    </location>
</feature>
<feature type="transmembrane region" description="Helical" evidence="5">
    <location>
        <begin position="165"/>
        <end position="184"/>
    </location>
</feature>
<evidence type="ECO:0000313" key="7">
    <source>
        <dbReference type="EMBL" id="KOH44476.1"/>
    </source>
</evidence>
<evidence type="ECO:0000313" key="8">
    <source>
        <dbReference type="Proteomes" id="UP000036958"/>
    </source>
</evidence>
<dbReference type="AlphaFoldDB" id="A0A0L8V7P7"/>
<feature type="transmembrane region" description="Helical" evidence="5">
    <location>
        <begin position="32"/>
        <end position="49"/>
    </location>
</feature>
<accession>A0A0L8V7P7</accession>
<feature type="transmembrane region" description="Helical" evidence="5">
    <location>
        <begin position="236"/>
        <end position="253"/>
    </location>
</feature>
<evidence type="ECO:0000256" key="3">
    <source>
        <dbReference type="ARBA" id="ARBA00022989"/>
    </source>
</evidence>
<dbReference type="GO" id="GO:0016020">
    <property type="term" value="C:membrane"/>
    <property type="evidence" value="ECO:0007669"/>
    <property type="project" value="UniProtKB-SubCell"/>
</dbReference>
<gene>
    <name evidence="7" type="ORF">NC99_27060</name>
</gene>
<feature type="transmembrane region" description="Helical" evidence="5">
    <location>
        <begin position="108"/>
        <end position="126"/>
    </location>
</feature>
<dbReference type="Proteomes" id="UP000036958">
    <property type="component" value="Unassembled WGS sequence"/>
</dbReference>
<evidence type="ECO:0000256" key="5">
    <source>
        <dbReference type="SAM" id="Phobius"/>
    </source>
</evidence>
<sequence>MFRRSTQIILFYSVSILFLALNFYFLVQRETLLINLLPLLAAVVFTALVRMDRLLLLVAFFTPLSLPLNKLVPGLSFDMYLPTEPLLFGLLLLFLFKLAENRSFDKSLLKHPVSLALYFYLGWMLLTSLTSTMPLVSLKFWLAKVWFLTAFYWMGILLFRNIKNIYWFVGLYCGAFVLVIFYAWSRHLALGFHNVQAAHFVMNPFYKDHTSYGAMLAFFIPFLLGITLFPKLRMSYRLLAALALVLFALALVLSYSRAAWLSLLVGAAVWLLIRLKIRFRPLFVTAVSTIALVWIFQAPILQFLERNDQESSADLMTHISSMTNVTSDASNLERLNRWSCAIRMFEEKPVFGWGPGTYMFQYAPFQLTRHRTTISTNSADRGNAHSEYLGPLAESGFLGLLSFVVLAALILYRGIHAYSATNDPEARLLLLSAIIGIVTYLVHGFLNNFLDTDKASVPFWAFVAIIVAYDLYTKSEQPASDD</sequence>
<evidence type="ECO:0000259" key="6">
    <source>
        <dbReference type="Pfam" id="PF04932"/>
    </source>
</evidence>
<feature type="transmembrane region" description="Helical" evidence="5">
    <location>
        <begin position="396"/>
        <end position="414"/>
    </location>
</feature>
<proteinExistence type="predicted"/>
<keyword evidence="2 5" id="KW-0812">Transmembrane</keyword>
<dbReference type="PANTHER" id="PTHR37422">
    <property type="entry name" value="TEICHURONIC ACID BIOSYNTHESIS PROTEIN TUAE"/>
    <property type="match status" value="1"/>
</dbReference>
<feature type="transmembrane region" description="Helical" evidence="5">
    <location>
        <begin position="426"/>
        <end position="443"/>
    </location>
</feature>
<name>A0A0L8V7P7_9BACT</name>
<comment type="subcellular location">
    <subcellularLocation>
        <location evidence="1">Membrane</location>
        <topology evidence="1">Multi-pass membrane protein</topology>
    </subcellularLocation>
</comment>
<evidence type="ECO:0000256" key="2">
    <source>
        <dbReference type="ARBA" id="ARBA00022692"/>
    </source>
</evidence>
<dbReference type="InterPro" id="IPR051533">
    <property type="entry name" value="WaaL-like"/>
</dbReference>
<feature type="transmembrane region" description="Helical" evidence="5">
    <location>
        <begin position="259"/>
        <end position="275"/>
    </location>
</feature>
<dbReference type="InterPro" id="IPR007016">
    <property type="entry name" value="O-antigen_ligase-rel_domated"/>
</dbReference>
<dbReference type="STRING" id="1409788.NC99_27060"/>
<evidence type="ECO:0000256" key="4">
    <source>
        <dbReference type="ARBA" id="ARBA00023136"/>
    </source>
</evidence>
<dbReference type="Pfam" id="PF04932">
    <property type="entry name" value="Wzy_C"/>
    <property type="match status" value="1"/>
</dbReference>
<evidence type="ECO:0000256" key="1">
    <source>
        <dbReference type="ARBA" id="ARBA00004141"/>
    </source>
</evidence>
<keyword evidence="8" id="KW-1185">Reference proteome</keyword>
<dbReference type="PATRIC" id="fig|1409788.3.peg.2790"/>
<dbReference type="RefSeq" id="WP_157624855.1">
    <property type="nucleotide sequence ID" value="NZ_LGIA01000161.1"/>
</dbReference>
<feature type="domain" description="O-antigen ligase-related" evidence="6">
    <location>
        <begin position="242"/>
        <end position="404"/>
    </location>
</feature>
<dbReference type="OrthoDB" id="871774at2"/>
<feature type="transmembrane region" description="Helical" evidence="5">
    <location>
        <begin position="210"/>
        <end position="229"/>
    </location>
</feature>
<feature type="transmembrane region" description="Helical" evidence="5">
    <location>
        <begin position="455"/>
        <end position="472"/>
    </location>
</feature>
<feature type="transmembrane region" description="Helical" evidence="5">
    <location>
        <begin position="282"/>
        <end position="304"/>
    </location>
</feature>
<reference evidence="8" key="1">
    <citation type="submission" date="2015-07" db="EMBL/GenBank/DDBJ databases">
        <title>Genome sequencing of Sunxiuqinia dokdonensis strain SK.</title>
        <authorList>
            <person name="Ahn S."/>
            <person name="Kim B.-C."/>
        </authorList>
    </citation>
    <scope>NUCLEOTIDE SEQUENCE [LARGE SCALE GENOMIC DNA]</scope>
    <source>
        <strain evidence="8">SK</strain>
    </source>
</reference>
<keyword evidence="3 5" id="KW-1133">Transmembrane helix</keyword>
<comment type="caution">
    <text evidence="7">The sequence shown here is derived from an EMBL/GenBank/DDBJ whole genome shotgun (WGS) entry which is preliminary data.</text>
</comment>
<feature type="transmembrane region" description="Helical" evidence="5">
    <location>
        <begin position="79"/>
        <end position="96"/>
    </location>
</feature>
<feature type="transmembrane region" description="Helical" evidence="5">
    <location>
        <begin position="7"/>
        <end position="26"/>
    </location>
</feature>
<dbReference type="EMBL" id="LGIA01000161">
    <property type="protein sequence ID" value="KOH44476.1"/>
    <property type="molecule type" value="Genomic_DNA"/>
</dbReference>
<dbReference type="PANTHER" id="PTHR37422:SF13">
    <property type="entry name" value="LIPOPOLYSACCHARIDE BIOSYNTHESIS PROTEIN PA4999-RELATED"/>
    <property type="match status" value="1"/>
</dbReference>
<keyword evidence="4 5" id="KW-0472">Membrane</keyword>